<dbReference type="InParanoid" id="A0A286UAE4"/>
<dbReference type="AlphaFoldDB" id="A0A286UAE4"/>
<organism evidence="1 2">
    <name type="scientific">Pyrrhoderma noxium</name>
    <dbReference type="NCBI Taxonomy" id="2282107"/>
    <lineage>
        <taxon>Eukaryota</taxon>
        <taxon>Fungi</taxon>
        <taxon>Dikarya</taxon>
        <taxon>Basidiomycota</taxon>
        <taxon>Agaricomycotina</taxon>
        <taxon>Agaricomycetes</taxon>
        <taxon>Hymenochaetales</taxon>
        <taxon>Hymenochaetaceae</taxon>
        <taxon>Pyrrhoderma</taxon>
    </lineage>
</organism>
<gene>
    <name evidence="1" type="ORF">PNOK_0816700</name>
</gene>
<keyword evidence="2" id="KW-1185">Reference proteome</keyword>
<reference evidence="1 2" key="1">
    <citation type="journal article" date="2017" name="Mol. Ecol.">
        <title>Comparative and population genomic landscape of Phellinus noxius: A hypervariable fungus causing root rot in trees.</title>
        <authorList>
            <person name="Chung C.L."/>
            <person name="Lee T.J."/>
            <person name="Akiba M."/>
            <person name="Lee H.H."/>
            <person name="Kuo T.H."/>
            <person name="Liu D."/>
            <person name="Ke H.M."/>
            <person name="Yokoi T."/>
            <person name="Roa M.B."/>
            <person name="Lu M.J."/>
            <person name="Chang Y.Y."/>
            <person name="Ann P.J."/>
            <person name="Tsai J.N."/>
            <person name="Chen C.Y."/>
            <person name="Tzean S.S."/>
            <person name="Ota Y."/>
            <person name="Hattori T."/>
            <person name="Sahashi N."/>
            <person name="Liou R.F."/>
            <person name="Kikuchi T."/>
            <person name="Tsai I.J."/>
        </authorList>
    </citation>
    <scope>NUCLEOTIDE SEQUENCE [LARGE SCALE GENOMIC DNA]</scope>
    <source>
        <strain evidence="1 2">FFPRI411160</strain>
    </source>
</reference>
<sequence>MTLPTELSERDIWVPTVLFPHNGTVWKTDNHHNVTWDVTHKPTEVSNPVGIIFLRRDGIINQTPLATGFQLTDGRVEVQVPDVPPASNYEIILVGDFNNASGDFTISE</sequence>
<dbReference type="Proteomes" id="UP000217199">
    <property type="component" value="Unassembled WGS sequence"/>
</dbReference>
<dbReference type="OrthoDB" id="2317741at2759"/>
<dbReference type="EMBL" id="NBII01000008">
    <property type="protein sequence ID" value="PAV16547.1"/>
    <property type="molecule type" value="Genomic_DNA"/>
</dbReference>
<name>A0A286UAE4_9AGAM</name>
<accession>A0A286UAE4</accession>
<proteinExistence type="predicted"/>
<evidence type="ECO:0000313" key="1">
    <source>
        <dbReference type="EMBL" id="PAV16547.1"/>
    </source>
</evidence>
<protein>
    <submittedName>
        <fullName evidence="1">Uncharacterized protein</fullName>
    </submittedName>
</protein>
<evidence type="ECO:0000313" key="2">
    <source>
        <dbReference type="Proteomes" id="UP000217199"/>
    </source>
</evidence>
<comment type="caution">
    <text evidence="1">The sequence shown here is derived from an EMBL/GenBank/DDBJ whole genome shotgun (WGS) entry which is preliminary data.</text>
</comment>